<feature type="compositionally biased region" description="Basic and acidic residues" evidence="1">
    <location>
        <begin position="43"/>
        <end position="52"/>
    </location>
</feature>
<reference evidence="3 4" key="1">
    <citation type="journal article" date="2024" name="Science">
        <title>Giant polyketide synthase enzymes in the biosynthesis of giant marine polyether toxins.</title>
        <authorList>
            <person name="Fallon T.R."/>
            <person name="Shende V.V."/>
            <person name="Wierzbicki I.H."/>
            <person name="Pendleton A.L."/>
            <person name="Watervoot N.F."/>
            <person name="Auber R.P."/>
            <person name="Gonzalez D.J."/>
            <person name="Wisecaver J.H."/>
            <person name="Moore B.S."/>
        </authorList>
    </citation>
    <scope>NUCLEOTIDE SEQUENCE [LARGE SCALE GENOMIC DNA]</scope>
    <source>
        <strain evidence="3 4">12B1</strain>
    </source>
</reference>
<dbReference type="GO" id="GO:0006325">
    <property type="term" value="P:chromatin organization"/>
    <property type="evidence" value="ECO:0007669"/>
    <property type="project" value="TreeGrafter"/>
</dbReference>
<proteinExistence type="predicted"/>
<sequence>MSSDGLERNLAKGAVGFMSKDDYKRKREELEDDAAMAALRKSIPSEEKADERKKKKKDKKRPAGILSFDDELEGDGEASPSLAPKRMGKCQNVDTAGLKKNRREEEEEAARQEAAMREFLAAQRRAREEPLTLQYSFRSAATQRELPNAVHRASVTVKRGDSAEEVARAVHRDTESLGEKFLPKSISGIREEVDCMLVLNATVPESATPVTQGSFLIPPTMTMIDLAAVKWVEGAPLFDMLNVIVVERRWYEQMRHTYPYSQWKFFESRLTYSQKEFVSSRNSGSGVDPVAINRAGRR</sequence>
<dbReference type="Pfam" id="PF04921">
    <property type="entry name" value="XAP5"/>
    <property type="match status" value="1"/>
</dbReference>
<protein>
    <recommendedName>
        <fullName evidence="2">FAM50A/XAP5 C-terminal domain-containing protein</fullName>
    </recommendedName>
</protein>
<keyword evidence="4" id="KW-1185">Reference proteome</keyword>
<feature type="compositionally biased region" description="Basic residues" evidence="1">
    <location>
        <begin position="53"/>
        <end position="62"/>
    </location>
</feature>
<feature type="compositionally biased region" description="Basic and acidic residues" evidence="1">
    <location>
        <begin position="19"/>
        <end position="29"/>
    </location>
</feature>
<organism evidence="3 4">
    <name type="scientific">Prymnesium parvum</name>
    <name type="common">Toxic golden alga</name>
    <dbReference type="NCBI Taxonomy" id="97485"/>
    <lineage>
        <taxon>Eukaryota</taxon>
        <taxon>Haptista</taxon>
        <taxon>Haptophyta</taxon>
        <taxon>Prymnesiophyceae</taxon>
        <taxon>Prymnesiales</taxon>
        <taxon>Prymnesiaceae</taxon>
        <taxon>Prymnesium</taxon>
    </lineage>
</organism>
<dbReference type="PANTHER" id="PTHR12722">
    <property type="entry name" value="XAP-5 PROTEIN-RELATED"/>
    <property type="match status" value="1"/>
</dbReference>
<comment type="caution">
    <text evidence="3">The sequence shown here is derived from an EMBL/GenBank/DDBJ whole genome shotgun (WGS) entry which is preliminary data.</text>
</comment>
<dbReference type="EMBL" id="JBGBPQ010000006">
    <property type="protein sequence ID" value="KAL1523409.1"/>
    <property type="molecule type" value="Genomic_DNA"/>
</dbReference>
<feature type="domain" description="FAM50A/XAP5 C-terminal" evidence="2">
    <location>
        <begin position="245"/>
        <end position="275"/>
    </location>
</feature>
<dbReference type="GO" id="GO:0005634">
    <property type="term" value="C:nucleus"/>
    <property type="evidence" value="ECO:0007669"/>
    <property type="project" value="InterPro"/>
</dbReference>
<accession>A0AB34JN65</accession>
<evidence type="ECO:0000259" key="2">
    <source>
        <dbReference type="Pfam" id="PF04921"/>
    </source>
</evidence>
<gene>
    <name evidence="3" type="ORF">AB1Y20_018349</name>
</gene>
<evidence type="ECO:0000313" key="3">
    <source>
        <dbReference type="EMBL" id="KAL1523409.1"/>
    </source>
</evidence>
<feature type="region of interest" description="Disordered" evidence="1">
    <location>
        <begin position="279"/>
        <end position="298"/>
    </location>
</feature>
<dbReference type="AlphaFoldDB" id="A0AB34JN65"/>
<feature type="region of interest" description="Disordered" evidence="1">
    <location>
        <begin position="1"/>
        <end position="111"/>
    </location>
</feature>
<evidence type="ECO:0000313" key="4">
    <source>
        <dbReference type="Proteomes" id="UP001515480"/>
    </source>
</evidence>
<dbReference type="InterPro" id="IPR007005">
    <property type="entry name" value="XAP5"/>
</dbReference>
<dbReference type="Proteomes" id="UP001515480">
    <property type="component" value="Unassembled WGS sequence"/>
</dbReference>
<dbReference type="PANTHER" id="PTHR12722:SF0">
    <property type="entry name" value="PROTEIN FAM50A"/>
    <property type="match status" value="1"/>
</dbReference>
<feature type="compositionally biased region" description="Basic and acidic residues" evidence="1">
    <location>
        <begin position="1"/>
        <end position="10"/>
    </location>
</feature>
<dbReference type="InterPro" id="IPR048337">
    <property type="entry name" value="FAM50A/XAP5_C"/>
</dbReference>
<evidence type="ECO:0000256" key="1">
    <source>
        <dbReference type="SAM" id="MobiDB-lite"/>
    </source>
</evidence>
<name>A0AB34JN65_PRYPA</name>